<name>A0A318S8E4_9DEIO</name>
<dbReference type="Gene3D" id="3.40.50.10780">
    <property type="entry name" value="Dipeptide transport protein"/>
    <property type="match status" value="1"/>
</dbReference>
<organism evidence="3 4">
    <name type="scientific">Deinococcus yavapaiensis KR-236</name>
    <dbReference type="NCBI Taxonomy" id="694435"/>
    <lineage>
        <taxon>Bacteria</taxon>
        <taxon>Thermotogati</taxon>
        <taxon>Deinococcota</taxon>
        <taxon>Deinococci</taxon>
        <taxon>Deinococcales</taxon>
        <taxon>Deinococcaceae</taxon>
        <taxon>Deinococcus</taxon>
    </lineage>
</organism>
<keyword evidence="3" id="KW-0645">Protease</keyword>
<proteinExistence type="predicted"/>
<feature type="binding site" evidence="2">
    <location>
        <position position="111"/>
    </location>
    <ligand>
        <name>Zn(2+)</name>
        <dbReference type="ChEBI" id="CHEBI:29105"/>
        <label>2</label>
    </ligand>
</feature>
<feature type="binding site" evidence="2">
    <location>
        <position position="8"/>
    </location>
    <ligand>
        <name>Zn(2+)</name>
        <dbReference type="ChEBI" id="CHEBI:29105"/>
        <label>2</label>
    </ligand>
</feature>
<dbReference type="AlphaFoldDB" id="A0A318S8E4"/>
<dbReference type="Proteomes" id="UP000248326">
    <property type="component" value="Unassembled WGS sequence"/>
</dbReference>
<feature type="binding site" evidence="2">
    <location>
        <position position="66"/>
    </location>
    <ligand>
        <name>Zn(2+)</name>
        <dbReference type="ChEBI" id="CHEBI:29105"/>
        <label>2</label>
    </ligand>
</feature>
<dbReference type="InterPro" id="IPR007035">
    <property type="entry name" value="Peptidase_M55"/>
</dbReference>
<dbReference type="InterPro" id="IPR036177">
    <property type="entry name" value="Peptidase_M55_sf"/>
</dbReference>
<dbReference type="CDD" id="cd08663">
    <property type="entry name" value="DAP_dppA_1"/>
    <property type="match status" value="1"/>
</dbReference>
<keyword evidence="2" id="KW-0479">Metal-binding</keyword>
<protein>
    <submittedName>
        <fullName evidence="3">D-aminopeptidase DppA</fullName>
    </submittedName>
</protein>
<evidence type="ECO:0000256" key="1">
    <source>
        <dbReference type="PIRSR" id="PIRSR015853-1"/>
    </source>
</evidence>
<keyword evidence="2" id="KW-0862">Zinc</keyword>
<keyword evidence="3" id="KW-0031">Aminopeptidase</keyword>
<evidence type="ECO:0000313" key="3">
    <source>
        <dbReference type="EMBL" id="PYE55326.1"/>
    </source>
</evidence>
<gene>
    <name evidence="3" type="ORF">DES52_103159</name>
</gene>
<dbReference type="GO" id="GO:0004177">
    <property type="term" value="F:aminopeptidase activity"/>
    <property type="evidence" value="ECO:0007669"/>
    <property type="project" value="UniProtKB-KW"/>
</dbReference>
<dbReference type="GO" id="GO:0046872">
    <property type="term" value="F:metal ion binding"/>
    <property type="evidence" value="ECO:0007669"/>
    <property type="project" value="UniProtKB-KW"/>
</dbReference>
<keyword evidence="4" id="KW-1185">Reference proteome</keyword>
<sequence>MKILISADMEGVCGVTSWAQVTPVEYGGRASGEYERARLQMTREVAAAAQGALAAGASEVIVADSHHGMRNILGELLPSGTRLVSGNERPLGMMQGVDEQGVTAAFFVGYHARAGTPRAVLAHTWNGLVQDVRLNGRSTGEFGLNAWIAAHFRVPVALVTGDDIAVAQVRAELGEHVEGVSVKTSLSRYAATNLHPGDACERIEIAARIATGHAPTLPAYEVNAPTRVEIDLAGSARLDLVTHLLPNVERLGNFTVAYTAADALDGFRMFRLVNKLAEVDQDF</sequence>
<comment type="caution">
    <text evidence="3">The sequence shown here is derived from an EMBL/GenBank/DDBJ whole genome shotgun (WGS) entry which is preliminary data.</text>
</comment>
<accession>A0A318S8E4</accession>
<reference evidence="3 4" key="1">
    <citation type="submission" date="2018-06" db="EMBL/GenBank/DDBJ databases">
        <title>Genomic Encyclopedia of Type Strains, Phase IV (KMG-IV): sequencing the most valuable type-strain genomes for metagenomic binning, comparative biology and taxonomic classification.</title>
        <authorList>
            <person name="Goeker M."/>
        </authorList>
    </citation>
    <scope>NUCLEOTIDE SEQUENCE [LARGE SCALE GENOMIC DNA]</scope>
    <source>
        <strain evidence="3 4">DSM 18048</strain>
    </source>
</reference>
<dbReference type="Gene3D" id="3.30.1360.130">
    <property type="entry name" value="Dipeptide transport protein"/>
    <property type="match status" value="1"/>
</dbReference>
<dbReference type="InterPro" id="IPR027476">
    <property type="entry name" value="DppA_N"/>
</dbReference>
<evidence type="ECO:0000313" key="4">
    <source>
        <dbReference type="Proteomes" id="UP000248326"/>
    </source>
</evidence>
<feature type="binding site" evidence="2">
    <location>
        <position position="10"/>
    </location>
    <ligand>
        <name>Zn(2+)</name>
        <dbReference type="ChEBI" id="CHEBI:29105"/>
        <label>1</label>
    </ligand>
</feature>
<dbReference type="RefSeq" id="WP_110885680.1">
    <property type="nucleotide sequence ID" value="NZ_QJSX01000003.1"/>
</dbReference>
<dbReference type="EMBL" id="QJSX01000003">
    <property type="protein sequence ID" value="PYE55326.1"/>
    <property type="molecule type" value="Genomic_DNA"/>
</dbReference>
<feature type="binding site" evidence="2">
    <location>
        <position position="141"/>
    </location>
    <ligand>
        <name>Zn(2+)</name>
        <dbReference type="ChEBI" id="CHEBI:29105"/>
        <label>2</label>
    </ligand>
</feature>
<dbReference type="Pfam" id="PF04951">
    <property type="entry name" value="Peptidase_M55"/>
    <property type="match status" value="1"/>
</dbReference>
<evidence type="ECO:0000256" key="2">
    <source>
        <dbReference type="PIRSR" id="PIRSR015853-2"/>
    </source>
</evidence>
<dbReference type="PIRSF" id="PIRSF015853">
    <property type="entry name" value="Pep_DppA"/>
    <property type="match status" value="1"/>
</dbReference>
<feature type="binding site" evidence="2">
    <location>
        <position position="8"/>
    </location>
    <ligand>
        <name>Zn(2+)</name>
        <dbReference type="ChEBI" id="CHEBI:29105"/>
        <label>1</label>
    </ligand>
</feature>
<keyword evidence="3" id="KW-0378">Hydrolase</keyword>
<dbReference type="SUPFAM" id="SSF63992">
    <property type="entry name" value="Dipeptide transport protein"/>
    <property type="match status" value="1"/>
</dbReference>
<feature type="active site" description="Nucleophile" evidence="1">
    <location>
        <position position="123"/>
    </location>
</feature>
<dbReference type="OrthoDB" id="9785420at2"/>